<dbReference type="InterPro" id="IPR010621">
    <property type="entry name" value="DUF1214"/>
</dbReference>
<evidence type="ECO:0000259" key="1">
    <source>
        <dbReference type="Pfam" id="PF06742"/>
    </source>
</evidence>
<keyword evidence="3" id="KW-1185">Reference proteome</keyword>
<dbReference type="EMBL" id="QFBC01000001">
    <property type="protein sequence ID" value="PWE58162.1"/>
    <property type="molecule type" value="Genomic_DNA"/>
</dbReference>
<proteinExistence type="predicted"/>
<dbReference type="Pfam" id="PF06742">
    <property type="entry name" value="DUF1214"/>
    <property type="match status" value="1"/>
</dbReference>
<reference evidence="2 3" key="1">
    <citation type="submission" date="2018-05" db="EMBL/GenBank/DDBJ databases">
        <title>The draft genome of strain NS-104.</title>
        <authorList>
            <person name="Hang P."/>
            <person name="Jiang J."/>
        </authorList>
    </citation>
    <scope>NUCLEOTIDE SEQUENCE [LARGE SCALE GENOMIC DNA]</scope>
    <source>
        <strain evidence="2 3">NS-104</strain>
    </source>
</reference>
<name>A0A2U2DY85_9HYPH</name>
<dbReference type="AlphaFoldDB" id="A0A2U2DY85"/>
<accession>A0A2U2DY85</accession>
<dbReference type="RefSeq" id="WP_109456680.1">
    <property type="nucleotide sequence ID" value="NZ_QFBC01000001.1"/>
</dbReference>
<gene>
    <name evidence="2" type="ORF">DEM27_02990</name>
</gene>
<feature type="domain" description="DUF1214" evidence="1">
    <location>
        <begin position="73"/>
        <end position="172"/>
    </location>
</feature>
<dbReference type="InterPro" id="IPR012038">
    <property type="entry name" value="UCP009471"/>
</dbReference>
<sequence length="196" mass="20167">MFRVPLLIALALSIAFGGGIVSTLYALNVTTGFGAIRLGAWEAFPNAQTAAADPYAKSHRARAGNLLYGNAEGLAFSASVDDAGGRLVSGCSYAVSGQTPHARLWTLYAGNTGGQPFAVNPALPAGLNSWTVVRETDSSFTITVSARAQPGNWLPLPTGNVPFRLTLTLLDTPTAGSSGLIDLSMPKVSLLGCGDA</sequence>
<protein>
    <recommendedName>
        <fullName evidence="1">DUF1214 domain-containing protein</fullName>
    </recommendedName>
</protein>
<evidence type="ECO:0000313" key="2">
    <source>
        <dbReference type="EMBL" id="PWE58162.1"/>
    </source>
</evidence>
<dbReference type="Proteomes" id="UP000245252">
    <property type="component" value="Unassembled WGS sequence"/>
</dbReference>
<organism evidence="2 3">
    <name type="scientific">Metarhizobium album</name>
    <dbReference type="NCBI Taxonomy" id="2182425"/>
    <lineage>
        <taxon>Bacteria</taxon>
        <taxon>Pseudomonadati</taxon>
        <taxon>Pseudomonadota</taxon>
        <taxon>Alphaproteobacteria</taxon>
        <taxon>Hyphomicrobiales</taxon>
        <taxon>Rhizobiaceae</taxon>
        <taxon>Metarhizobium</taxon>
    </lineage>
</organism>
<comment type="caution">
    <text evidence="2">The sequence shown here is derived from an EMBL/GenBank/DDBJ whole genome shotgun (WGS) entry which is preliminary data.</text>
</comment>
<dbReference type="OrthoDB" id="7837485at2"/>
<dbReference type="Gene3D" id="2.60.120.1600">
    <property type="match status" value="1"/>
</dbReference>
<dbReference type="PIRSF" id="PIRSF009471">
    <property type="entry name" value="UCP009471"/>
    <property type="match status" value="1"/>
</dbReference>
<evidence type="ECO:0000313" key="3">
    <source>
        <dbReference type="Proteomes" id="UP000245252"/>
    </source>
</evidence>